<proteinExistence type="predicted"/>
<dbReference type="EMBL" id="CP061800">
    <property type="protein sequence ID" value="QTA91747.1"/>
    <property type="molecule type" value="Genomic_DNA"/>
</dbReference>
<dbReference type="KEGG" id="dmm:dnm_078210"/>
<evidence type="ECO:0000313" key="2">
    <source>
        <dbReference type="Proteomes" id="UP000663722"/>
    </source>
</evidence>
<keyword evidence="2" id="KW-1185">Reference proteome</keyword>
<accession>A0A975BUU3</accession>
<sequence>MSAGRFSETISPKCGNAGHFRPAMQKSCRTILLENLRKYLERILKVPAKPLTARVYKKW</sequence>
<dbReference type="Proteomes" id="UP000663722">
    <property type="component" value="Chromosome"/>
</dbReference>
<organism evidence="1 2">
    <name type="scientific">Desulfonema magnum</name>
    <dbReference type="NCBI Taxonomy" id="45655"/>
    <lineage>
        <taxon>Bacteria</taxon>
        <taxon>Pseudomonadati</taxon>
        <taxon>Thermodesulfobacteriota</taxon>
        <taxon>Desulfobacteria</taxon>
        <taxon>Desulfobacterales</taxon>
        <taxon>Desulfococcaceae</taxon>
        <taxon>Desulfonema</taxon>
    </lineage>
</organism>
<gene>
    <name evidence="1" type="ORF">dnm_078210</name>
</gene>
<evidence type="ECO:0000313" key="1">
    <source>
        <dbReference type="EMBL" id="QTA91747.1"/>
    </source>
</evidence>
<reference evidence="1" key="1">
    <citation type="journal article" date="2021" name="Microb. Physiol.">
        <title>Proteogenomic Insights into the Physiology of Marine, Sulfate-Reducing, Filamentous Desulfonema limicola and Desulfonema magnum.</title>
        <authorList>
            <person name="Schnaars V."/>
            <person name="Wohlbrand L."/>
            <person name="Scheve S."/>
            <person name="Hinrichs C."/>
            <person name="Reinhardt R."/>
            <person name="Rabus R."/>
        </authorList>
    </citation>
    <scope>NUCLEOTIDE SEQUENCE</scope>
    <source>
        <strain evidence="1">4be13</strain>
    </source>
</reference>
<dbReference type="AlphaFoldDB" id="A0A975BUU3"/>
<protein>
    <submittedName>
        <fullName evidence="1">Uncharacterized protein</fullName>
    </submittedName>
</protein>
<name>A0A975BUU3_9BACT</name>